<feature type="active site" evidence="7">
    <location>
        <position position="509"/>
    </location>
</feature>
<dbReference type="RefSeq" id="WP_068811999.1">
    <property type="nucleotide sequence ID" value="NZ_BMIY01000002.1"/>
</dbReference>
<keyword evidence="3 7" id="KW-0312">Gluconeogenesis</keyword>
<dbReference type="InterPro" id="IPR046348">
    <property type="entry name" value="SIS_dom_sf"/>
</dbReference>
<dbReference type="PROSITE" id="PS00765">
    <property type="entry name" value="P_GLUCOSE_ISOMERASE_1"/>
    <property type="match status" value="1"/>
</dbReference>
<sequence length="559" mass="60920">MANETDTERQLLQHQIRLTQADHTLKALFSRDSDRAARLTFEAPHLTADFSKQHIDSSSLSVLLRLAEEKNLQQAISNLFAGQQVNNTEQRAALHMALRGHIPSAAPEVAEEIKRTQQQMADFVNAVHNGAWLGQDGGAITNIVNIGIGGSDLGPAMVTAALQDYLNPGITCHFVSNVDPAQIDSALAGLTPESTLFIIVSKSFGTLETMQNAERAMAWFKAHGGSKQHISRHFVAVTTNLPAAVSFGISEDNVFPMWDWVGGRYSLWSAAGIAIALATSWQTFVDLLAGAAAMDQHFLNQPLEENVPVIAGLLSVWYRNYWQAESQAILPYSQPLHLLPSHLQQLDMESLGKQVTRDGVSVQQDTGAIIWGCAGTNGQHSFHQLLHQGTSLIPAEFIAIACPASADRWEPHQHLLANCFAQSRALMTGKSTEEVEAEMLAAGASTEEIKRLAAHKVVPGNRPSTTLLLGRLTPQSLGSLLAYYEAKVFVQSAIWQINAFDQWGVELGKQLSRPIASRLLTERNSATRATTSENSATLDPSTEQLISLCLKTQDSNNTR</sequence>
<dbReference type="GO" id="GO:0006096">
    <property type="term" value="P:glycolytic process"/>
    <property type="evidence" value="ECO:0007669"/>
    <property type="project" value="UniProtKB-UniRule"/>
</dbReference>
<dbReference type="GO" id="GO:0004347">
    <property type="term" value="F:glucose-6-phosphate isomerase activity"/>
    <property type="evidence" value="ECO:0007669"/>
    <property type="project" value="UniProtKB-UniRule"/>
</dbReference>
<dbReference type="AlphaFoldDB" id="A0A917LPJ7"/>
<comment type="pathway">
    <text evidence="7">Carbohydrate biosynthesis; gluconeogenesis.</text>
</comment>
<dbReference type="CDD" id="cd05016">
    <property type="entry name" value="SIS_PGI_2"/>
    <property type="match status" value="1"/>
</dbReference>
<keyword evidence="7" id="KW-0963">Cytoplasm</keyword>
<evidence type="ECO:0000256" key="3">
    <source>
        <dbReference type="ARBA" id="ARBA00022432"/>
    </source>
</evidence>
<comment type="pathway">
    <text evidence="1 7 8">Carbohydrate degradation; glycolysis; D-glyceraldehyde 3-phosphate and glycerone phosphate from D-glucose: step 2/4.</text>
</comment>
<comment type="subcellular location">
    <subcellularLocation>
        <location evidence="7">Cytoplasm</location>
    </subcellularLocation>
</comment>
<gene>
    <name evidence="7 9" type="primary">pgi</name>
    <name evidence="9" type="ORF">GCM10011403_03370</name>
</gene>
<comment type="caution">
    <text evidence="9">The sequence shown here is derived from an EMBL/GenBank/DDBJ whole genome shotgun (WGS) entry which is preliminary data.</text>
</comment>
<dbReference type="Gene3D" id="1.10.1390.10">
    <property type="match status" value="1"/>
</dbReference>
<dbReference type="Pfam" id="PF00342">
    <property type="entry name" value="PGI"/>
    <property type="match status" value="1"/>
</dbReference>
<keyword evidence="5 7" id="KW-0413">Isomerase</keyword>
<evidence type="ECO:0000256" key="1">
    <source>
        <dbReference type="ARBA" id="ARBA00004926"/>
    </source>
</evidence>
<dbReference type="PANTHER" id="PTHR11469">
    <property type="entry name" value="GLUCOSE-6-PHOSPHATE ISOMERASE"/>
    <property type="match status" value="1"/>
</dbReference>
<comment type="function">
    <text evidence="7">Catalyzes the reversible isomerization of glucose-6-phosphate to fructose-6-phosphate.</text>
</comment>
<reference evidence="9" key="2">
    <citation type="submission" date="2020-09" db="EMBL/GenBank/DDBJ databases">
        <authorList>
            <person name="Sun Q."/>
            <person name="Zhou Y."/>
        </authorList>
    </citation>
    <scope>NUCLEOTIDE SEQUENCE</scope>
    <source>
        <strain evidence="9">CGMCC 1.15425</strain>
    </source>
</reference>
<dbReference type="EC" id="5.3.1.9" evidence="7"/>
<proteinExistence type="inferred from homology"/>
<dbReference type="GO" id="GO:0006094">
    <property type="term" value="P:gluconeogenesis"/>
    <property type="evidence" value="ECO:0007669"/>
    <property type="project" value="UniProtKB-UniRule"/>
</dbReference>
<dbReference type="SUPFAM" id="SSF53697">
    <property type="entry name" value="SIS domain"/>
    <property type="match status" value="1"/>
</dbReference>
<reference evidence="9" key="1">
    <citation type="journal article" date="2014" name="Int. J. Syst. Evol. Microbiol.">
        <title>Complete genome sequence of Corynebacterium casei LMG S-19264T (=DSM 44701T), isolated from a smear-ripened cheese.</title>
        <authorList>
            <consortium name="US DOE Joint Genome Institute (JGI-PGF)"/>
            <person name="Walter F."/>
            <person name="Albersmeier A."/>
            <person name="Kalinowski J."/>
            <person name="Ruckert C."/>
        </authorList>
    </citation>
    <scope>NUCLEOTIDE SEQUENCE</scope>
    <source>
        <strain evidence="9">CGMCC 1.15425</strain>
    </source>
</reference>
<dbReference type="InterPro" id="IPR018189">
    <property type="entry name" value="Phosphoglucose_isomerase_CS"/>
</dbReference>
<evidence type="ECO:0000256" key="5">
    <source>
        <dbReference type="ARBA" id="ARBA00023235"/>
    </source>
</evidence>
<evidence type="ECO:0000256" key="4">
    <source>
        <dbReference type="ARBA" id="ARBA00023152"/>
    </source>
</evidence>
<dbReference type="InterPro" id="IPR035482">
    <property type="entry name" value="SIS_PGI_2"/>
</dbReference>
<dbReference type="GO" id="GO:0048029">
    <property type="term" value="F:monosaccharide binding"/>
    <property type="evidence" value="ECO:0007669"/>
    <property type="project" value="TreeGrafter"/>
</dbReference>
<feature type="active site" description="Proton donor" evidence="7">
    <location>
        <position position="349"/>
    </location>
</feature>
<dbReference type="GO" id="GO:0097367">
    <property type="term" value="F:carbohydrate derivative binding"/>
    <property type="evidence" value="ECO:0007669"/>
    <property type="project" value="InterPro"/>
</dbReference>
<dbReference type="InterPro" id="IPR023096">
    <property type="entry name" value="G6P_Isomerase_C"/>
</dbReference>
<feature type="active site" evidence="7">
    <location>
        <position position="380"/>
    </location>
</feature>
<evidence type="ECO:0000256" key="6">
    <source>
        <dbReference type="ARBA" id="ARBA00029321"/>
    </source>
</evidence>
<dbReference type="PROSITE" id="PS00174">
    <property type="entry name" value="P_GLUCOSE_ISOMERASE_2"/>
    <property type="match status" value="1"/>
</dbReference>
<evidence type="ECO:0000313" key="9">
    <source>
        <dbReference type="EMBL" id="GGG49574.1"/>
    </source>
</evidence>
<keyword evidence="10" id="KW-1185">Reference proteome</keyword>
<dbReference type="OrthoDB" id="140919at2"/>
<comment type="catalytic activity">
    <reaction evidence="6 7 8">
        <text>alpha-D-glucose 6-phosphate = beta-D-fructose 6-phosphate</text>
        <dbReference type="Rhea" id="RHEA:11816"/>
        <dbReference type="ChEBI" id="CHEBI:57634"/>
        <dbReference type="ChEBI" id="CHEBI:58225"/>
        <dbReference type="EC" id="5.3.1.9"/>
    </reaction>
</comment>
<dbReference type="Gene3D" id="3.40.50.10490">
    <property type="entry name" value="Glucose-6-phosphate isomerase like protein, domain 1"/>
    <property type="match status" value="2"/>
</dbReference>
<dbReference type="GO" id="GO:0005829">
    <property type="term" value="C:cytosol"/>
    <property type="evidence" value="ECO:0007669"/>
    <property type="project" value="TreeGrafter"/>
</dbReference>
<evidence type="ECO:0000256" key="2">
    <source>
        <dbReference type="ARBA" id="ARBA00006604"/>
    </source>
</evidence>
<dbReference type="Proteomes" id="UP000627715">
    <property type="component" value="Unassembled WGS sequence"/>
</dbReference>
<evidence type="ECO:0000313" key="10">
    <source>
        <dbReference type="Proteomes" id="UP000627715"/>
    </source>
</evidence>
<protein>
    <recommendedName>
        <fullName evidence="7">Glucose-6-phosphate isomerase</fullName>
        <shortName evidence="7">GPI</shortName>
        <ecNumber evidence="7">5.3.1.9</ecNumber>
    </recommendedName>
    <alternativeName>
        <fullName evidence="7">Phosphoglucose isomerase</fullName>
        <shortName evidence="7">PGI</shortName>
    </alternativeName>
    <alternativeName>
        <fullName evidence="7">Phosphohexose isomerase</fullName>
        <shortName evidence="7">PHI</shortName>
    </alternativeName>
</protein>
<name>A0A917LPJ7_9GAMM</name>
<accession>A0A917LPJ7</accession>
<dbReference type="PANTHER" id="PTHR11469:SF1">
    <property type="entry name" value="GLUCOSE-6-PHOSPHATE ISOMERASE"/>
    <property type="match status" value="1"/>
</dbReference>
<dbReference type="InterPro" id="IPR001672">
    <property type="entry name" value="G6P_Isomerase"/>
</dbReference>
<dbReference type="CDD" id="cd05015">
    <property type="entry name" value="SIS_PGI_1"/>
    <property type="match status" value="1"/>
</dbReference>
<evidence type="ECO:0000256" key="8">
    <source>
        <dbReference type="RuleBase" id="RU000612"/>
    </source>
</evidence>
<dbReference type="PRINTS" id="PR00662">
    <property type="entry name" value="G6PISOMERASE"/>
</dbReference>
<dbReference type="InterPro" id="IPR035476">
    <property type="entry name" value="SIS_PGI_1"/>
</dbReference>
<dbReference type="NCBIfam" id="NF001211">
    <property type="entry name" value="PRK00179.1"/>
    <property type="match status" value="1"/>
</dbReference>
<organism evidence="9 10">
    <name type="scientific">Pseudohongiella nitratireducens</name>
    <dbReference type="NCBI Taxonomy" id="1768907"/>
    <lineage>
        <taxon>Bacteria</taxon>
        <taxon>Pseudomonadati</taxon>
        <taxon>Pseudomonadota</taxon>
        <taxon>Gammaproteobacteria</taxon>
        <taxon>Pseudomonadales</taxon>
        <taxon>Pseudohongiellaceae</taxon>
        <taxon>Pseudohongiella</taxon>
    </lineage>
</organism>
<comment type="similarity">
    <text evidence="2 7 8">Belongs to the GPI family.</text>
</comment>
<dbReference type="EMBL" id="BMIY01000002">
    <property type="protein sequence ID" value="GGG49574.1"/>
    <property type="molecule type" value="Genomic_DNA"/>
</dbReference>
<dbReference type="GO" id="GO:0051156">
    <property type="term" value="P:glucose 6-phosphate metabolic process"/>
    <property type="evidence" value="ECO:0007669"/>
    <property type="project" value="TreeGrafter"/>
</dbReference>
<dbReference type="HAMAP" id="MF_00473">
    <property type="entry name" value="G6P_isomerase"/>
    <property type="match status" value="1"/>
</dbReference>
<dbReference type="PROSITE" id="PS51463">
    <property type="entry name" value="P_GLUCOSE_ISOMERASE_3"/>
    <property type="match status" value="1"/>
</dbReference>
<keyword evidence="4 7" id="KW-0324">Glycolysis</keyword>
<evidence type="ECO:0000256" key="7">
    <source>
        <dbReference type="HAMAP-Rule" id="MF_00473"/>
    </source>
</evidence>